<dbReference type="GeneID" id="57474429"/>
<dbReference type="AlphaFoldDB" id="A0A2C9EHW1"/>
<reference evidence="4" key="1">
    <citation type="journal article" date="2014" name="Genome Announc.">
        <title>Full-genome sequence of the plant growth-promoting bacterium Pseudomonas protegens CHA0.</title>
        <authorList>
            <person name="Jousset A."/>
            <person name="Schuldes J."/>
            <person name="Keel C."/>
            <person name="Maurhofer M."/>
            <person name="Daniel R."/>
            <person name="Scheu S."/>
            <person name="Thuermer A."/>
        </authorList>
    </citation>
    <scope>NUCLEOTIDE SEQUENCE [LARGE SCALE GENOMIC DNA]</scope>
    <source>
        <strain evidence="4">DSM 19095 / LMG 27888 / CFBP 6595 / CHA0</strain>
    </source>
</reference>
<dbReference type="InterPro" id="IPR041854">
    <property type="entry name" value="BFD-like_2Fe2S-bd_dom_sf"/>
</dbReference>
<evidence type="ECO:0000259" key="2">
    <source>
        <dbReference type="Pfam" id="PF07992"/>
    </source>
</evidence>
<dbReference type="PANTHER" id="PTHR42949">
    <property type="entry name" value="ANAEROBIC GLYCEROL-3-PHOSPHATE DEHYDROGENASE SUBUNIT B"/>
    <property type="match status" value="1"/>
</dbReference>
<dbReference type="EMBL" id="CP003190">
    <property type="protein sequence ID" value="AGL83236.1"/>
    <property type="molecule type" value="Genomic_DNA"/>
</dbReference>
<dbReference type="RefSeq" id="WP_015634489.1">
    <property type="nucleotide sequence ID" value="NC_021237.1"/>
</dbReference>
<evidence type="ECO:0000313" key="3">
    <source>
        <dbReference type="EMBL" id="AGL83236.1"/>
    </source>
</evidence>
<dbReference type="HOGENOM" id="CLU_030705_1_2_6"/>
<dbReference type="InterPro" id="IPR051691">
    <property type="entry name" value="Metab_Enz_Cyan_OpOx_G3PDH"/>
</dbReference>
<protein>
    <submittedName>
        <fullName evidence="3">Pyridine nucleotide-disulfide oxidoreductase family protein</fullName>
    </submittedName>
</protein>
<dbReference type="Pfam" id="PF07992">
    <property type="entry name" value="Pyr_redox_2"/>
    <property type="match status" value="1"/>
</dbReference>
<evidence type="ECO:0000256" key="1">
    <source>
        <dbReference type="ARBA" id="ARBA00023002"/>
    </source>
</evidence>
<dbReference type="InterPro" id="IPR023753">
    <property type="entry name" value="FAD/NAD-binding_dom"/>
</dbReference>
<feature type="domain" description="FAD/NAD(P)-binding" evidence="2">
    <location>
        <begin position="9"/>
        <end position="287"/>
    </location>
</feature>
<dbReference type="SUPFAM" id="SSF51905">
    <property type="entry name" value="FAD/NAD(P)-binding domain"/>
    <property type="match status" value="1"/>
</dbReference>
<dbReference type="KEGG" id="pprc:PFLCHA0_c14460"/>
<dbReference type="PIRSF" id="PIRSF037495">
    <property type="entry name" value="Opine_OX_OoxA/HcnB"/>
    <property type="match status" value="1"/>
</dbReference>
<organism evidence="3 4">
    <name type="scientific">Pseudomonas protegens (strain DSM 19095 / LMG 27888 / CFBP 6595 / CHA0)</name>
    <dbReference type="NCBI Taxonomy" id="1124983"/>
    <lineage>
        <taxon>Bacteria</taxon>
        <taxon>Pseudomonadati</taxon>
        <taxon>Pseudomonadota</taxon>
        <taxon>Gammaproteobacteria</taxon>
        <taxon>Pseudomonadales</taxon>
        <taxon>Pseudomonadaceae</taxon>
        <taxon>Pseudomonas</taxon>
    </lineage>
</organism>
<evidence type="ECO:0000313" key="4">
    <source>
        <dbReference type="Proteomes" id="UP000013940"/>
    </source>
</evidence>
<dbReference type="Gene3D" id="3.50.50.60">
    <property type="entry name" value="FAD/NAD(P)-binding domain"/>
    <property type="match status" value="2"/>
</dbReference>
<dbReference type="GO" id="GO:0016491">
    <property type="term" value="F:oxidoreductase activity"/>
    <property type="evidence" value="ECO:0007669"/>
    <property type="project" value="UniProtKB-KW"/>
</dbReference>
<keyword evidence="1" id="KW-0560">Oxidoreductase</keyword>
<dbReference type="Gene3D" id="1.10.10.1100">
    <property type="entry name" value="BFD-like [2Fe-2S]-binding domain"/>
    <property type="match status" value="1"/>
</dbReference>
<dbReference type="PANTHER" id="PTHR42949:SF3">
    <property type="entry name" value="ANAEROBIC GLYCEROL-3-PHOSPHATE DEHYDROGENASE SUBUNIT B"/>
    <property type="match status" value="1"/>
</dbReference>
<proteinExistence type="predicted"/>
<sequence>MTARHLQCQILIVGSGPAGLAAAQAASHSASSILIVDDNPRPGGQIWRHGPQHPPSAAQAEHFKVLQHPAVRYLSATRIISTLGTHSLLLEDARQAWHVEFEQLILCCGAQELLLPFPGWTLPGVTGAGGLQALLKNGLAVAGKTLVIAGSGPLLLASAATARRAGGRVVRVLEQAPAASLLGFAAQLWRWPNKLAQALSLATPSYRCNAHVVEALGEQHLQAVRIRQGRRTLEIPCDYLACGFGLVPNVRLANHLGCRLEQGAIAVDQQQRSSLPQVLAAGECTGIGGSELALIEGRIAGCVASGQADQAAELIQQRRHWQHFAERLLRHFELQPQVLQLARADTLLCRCEDVPYAAVAAAPDWAQAKLQSRCGMGACQGRVCASAAHRLFGWAPTPPRAPLVPARIATLLLDSQQARPGADNATGGP</sequence>
<name>A0A2C9EHW1_PSEPH</name>
<gene>
    <name evidence="3" type="ORF">PFLCHA0_c14460</name>
</gene>
<dbReference type="eggNOG" id="COG0446">
    <property type="taxonomic scope" value="Bacteria"/>
</dbReference>
<dbReference type="InterPro" id="IPR017224">
    <property type="entry name" value="Opine_Oxase_asu/HCN_bsu"/>
</dbReference>
<accession>A0A2C9EHW1</accession>
<dbReference type="InterPro" id="IPR036188">
    <property type="entry name" value="FAD/NAD-bd_sf"/>
</dbReference>
<dbReference type="PRINTS" id="PR00368">
    <property type="entry name" value="FADPNR"/>
</dbReference>
<dbReference type="Proteomes" id="UP000013940">
    <property type="component" value="Chromosome"/>
</dbReference>
<dbReference type="PRINTS" id="PR00469">
    <property type="entry name" value="PNDRDTASEII"/>
</dbReference>